<evidence type="ECO:0000256" key="1">
    <source>
        <dbReference type="ARBA" id="ARBA00001946"/>
    </source>
</evidence>
<dbReference type="EMBL" id="VDFR01000123">
    <property type="protein sequence ID" value="TNC38124.1"/>
    <property type="molecule type" value="Genomic_DNA"/>
</dbReference>
<reference evidence="8 10" key="1">
    <citation type="submission" date="2019-05" db="EMBL/GenBank/DDBJ databases">
        <title>Mumia sp. nov., isolated from the intestinal contents of plateau pika (Ochotona curzoniae) in the Qinghai-Tibet plateau of China.</title>
        <authorList>
            <person name="Tian Z."/>
        </authorList>
    </citation>
    <scope>NUCLEOTIDE SEQUENCE [LARGE SCALE GENOMIC DNA]</scope>
    <source>
        <strain evidence="10">527</strain>
        <strain evidence="8">Z527</strain>
    </source>
</reference>
<evidence type="ECO:0000313" key="10">
    <source>
        <dbReference type="Proteomes" id="UP000306740"/>
    </source>
</evidence>
<dbReference type="GO" id="GO:0008299">
    <property type="term" value="P:isoprenoid biosynthetic process"/>
    <property type="evidence" value="ECO:0007669"/>
    <property type="project" value="InterPro"/>
</dbReference>
<evidence type="ECO:0000256" key="3">
    <source>
        <dbReference type="ARBA" id="ARBA00022679"/>
    </source>
</evidence>
<name>A0A5C4MDL6_9ACTN</name>
<evidence type="ECO:0000256" key="4">
    <source>
        <dbReference type="ARBA" id="ARBA00022723"/>
    </source>
</evidence>
<comment type="caution">
    <text evidence="8">The sequence shown here is derived from an EMBL/GenBank/DDBJ whole genome shotgun (WGS) entry which is preliminary data.</text>
</comment>
<dbReference type="PROSITE" id="PS00444">
    <property type="entry name" value="POLYPRENYL_SYNTHASE_2"/>
    <property type="match status" value="1"/>
</dbReference>
<comment type="similarity">
    <text evidence="2 6">Belongs to the FPP/GGPP synthase family.</text>
</comment>
<evidence type="ECO:0000256" key="7">
    <source>
        <dbReference type="SAM" id="Coils"/>
    </source>
</evidence>
<dbReference type="PANTHER" id="PTHR12001">
    <property type="entry name" value="GERANYLGERANYL PYROPHOSPHATE SYNTHASE"/>
    <property type="match status" value="1"/>
</dbReference>
<organism evidence="8 10">
    <name type="scientific">Mumia zhuanghuii</name>
    <dbReference type="NCBI Taxonomy" id="2585211"/>
    <lineage>
        <taxon>Bacteria</taxon>
        <taxon>Bacillati</taxon>
        <taxon>Actinomycetota</taxon>
        <taxon>Actinomycetes</taxon>
        <taxon>Propionibacteriales</taxon>
        <taxon>Nocardioidaceae</taxon>
        <taxon>Mumia</taxon>
    </lineage>
</organism>
<dbReference type="EMBL" id="VDFR01000105">
    <property type="protein sequence ID" value="TNC41607.1"/>
    <property type="molecule type" value="Genomic_DNA"/>
</dbReference>
<evidence type="ECO:0000256" key="5">
    <source>
        <dbReference type="ARBA" id="ARBA00022842"/>
    </source>
</evidence>
<dbReference type="AlphaFoldDB" id="A0A5C4MDL6"/>
<evidence type="ECO:0000256" key="2">
    <source>
        <dbReference type="ARBA" id="ARBA00006706"/>
    </source>
</evidence>
<dbReference type="OrthoDB" id="4497239at2"/>
<gene>
    <name evidence="9" type="ORF">FHE65_22265</name>
    <name evidence="8" type="ORF">FHE65_24525</name>
</gene>
<dbReference type="GO" id="GO:0004659">
    <property type="term" value="F:prenyltransferase activity"/>
    <property type="evidence" value="ECO:0007669"/>
    <property type="project" value="InterPro"/>
</dbReference>
<dbReference type="GO" id="GO:0046872">
    <property type="term" value="F:metal ion binding"/>
    <property type="evidence" value="ECO:0007669"/>
    <property type="project" value="UniProtKB-KW"/>
</dbReference>
<keyword evidence="5" id="KW-0460">Magnesium</keyword>
<dbReference type="Proteomes" id="UP000306740">
    <property type="component" value="Unassembled WGS sequence"/>
</dbReference>
<dbReference type="Gene3D" id="1.10.600.10">
    <property type="entry name" value="Farnesyl Diphosphate Synthase"/>
    <property type="match status" value="1"/>
</dbReference>
<dbReference type="SFLD" id="SFLDS00005">
    <property type="entry name" value="Isoprenoid_Synthase_Type_I"/>
    <property type="match status" value="1"/>
</dbReference>
<evidence type="ECO:0000313" key="8">
    <source>
        <dbReference type="EMBL" id="TNC38124.1"/>
    </source>
</evidence>
<keyword evidence="4" id="KW-0479">Metal-binding</keyword>
<evidence type="ECO:0000313" key="9">
    <source>
        <dbReference type="EMBL" id="TNC41607.1"/>
    </source>
</evidence>
<dbReference type="SUPFAM" id="SSF48576">
    <property type="entry name" value="Terpenoid synthases"/>
    <property type="match status" value="1"/>
</dbReference>
<dbReference type="CDD" id="cd00685">
    <property type="entry name" value="Trans_IPPS_HT"/>
    <property type="match status" value="1"/>
</dbReference>
<keyword evidence="7" id="KW-0175">Coiled coil</keyword>
<sequence>MPTTLTTAVARSCVPIESWDGAGRVATVIDADAFAVRVGEELEAFAALQRERLAPLGPRLSSFLDAADVSSQGGKRLRASFCRAGWTVGGGTGDDAAVVRASAALEWLQASALVHDDVIDASMTRRGKPAAHAAFALMHREQGWHGSPEAYGTGAAILLGDLLLTWADEMFRTAGFAPEVVARATPYLDACKSEVVAGQFLDLVSGAIGQSSATEAMRVVRYKAAKYTVERPLHLGAALAGAPRETLDALSAYALPVGEAFQLRDDVLGVFGDPEVTGKPAGDDLREGKQTVLVAHAYERATTEQRATLDLGIGDPGLTATAVDGLRDVIRETGALRRLEDDIARLEEQATAALSLAPLAPYAGELADLASRAVRRTA</sequence>
<dbReference type="InterPro" id="IPR000092">
    <property type="entry name" value="Polyprenyl_synt"/>
</dbReference>
<keyword evidence="3 6" id="KW-0808">Transferase</keyword>
<dbReference type="PANTHER" id="PTHR12001:SF85">
    <property type="entry name" value="SHORT CHAIN ISOPRENYL DIPHOSPHATE SYNTHASE"/>
    <property type="match status" value="1"/>
</dbReference>
<comment type="cofactor">
    <cofactor evidence="1">
        <name>Mg(2+)</name>
        <dbReference type="ChEBI" id="CHEBI:18420"/>
    </cofactor>
</comment>
<dbReference type="InterPro" id="IPR008949">
    <property type="entry name" value="Isoprenoid_synthase_dom_sf"/>
</dbReference>
<feature type="coiled-coil region" evidence="7">
    <location>
        <begin position="329"/>
        <end position="356"/>
    </location>
</feature>
<accession>A0A5C4MDL6</accession>
<proteinExistence type="inferred from homology"/>
<evidence type="ECO:0000256" key="6">
    <source>
        <dbReference type="RuleBase" id="RU004466"/>
    </source>
</evidence>
<dbReference type="PROSITE" id="PS00723">
    <property type="entry name" value="POLYPRENYL_SYNTHASE_1"/>
    <property type="match status" value="1"/>
</dbReference>
<dbReference type="InterPro" id="IPR033749">
    <property type="entry name" value="Polyprenyl_synt_CS"/>
</dbReference>
<dbReference type="Pfam" id="PF00348">
    <property type="entry name" value="polyprenyl_synt"/>
    <property type="match status" value="1"/>
</dbReference>
<protein>
    <submittedName>
        <fullName evidence="8">Polyprenyl synthetase family protein</fullName>
    </submittedName>
</protein>